<dbReference type="RefSeq" id="WP_124845241.1">
    <property type="nucleotide sequence ID" value="NZ_RQZG01000013.1"/>
</dbReference>
<dbReference type="AlphaFoldDB" id="A0A3P1T4D3"/>
<evidence type="ECO:0000313" key="1">
    <source>
        <dbReference type="EMBL" id="RRD04158.1"/>
    </source>
</evidence>
<evidence type="ECO:0000313" key="2">
    <source>
        <dbReference type="Proteomes" id="UP000280819"/>
    </source>
</evidence>
<sequence>MTDRRVHLVDPLEDRLLGTVDDQAGFFLPRKQPFTVEGLRLRLALRAGRVDVLIEGEGLLNSFGAAISCVLPVDVHGSTGLVTGDTAGTIRLWDPASGTPLDDPYPVHDGPVTALCALLGPDGWPLIISAGGAPGSSSLVVTRGLCQPMW</sequence>
<dbReference type="InterPro" id="IPR015943">
    <property type="entry name" value="WD40/YVTN_repeat-like_dom_sf"/>
</dbReference>
<protein>
    <submittedName>
        <fullName evidence="1">Uncharacterized protein</fullName>
    </submittedName>
</protein>
<dbReference type="OrthoDB" id="414967at2"/>
<dbReference type="InterPro" id="IPR036322">
    <property type="entry name" value="WD40_repeat_dom_sf"/>
</dbReference>
<organism evidence="1 2">
    <name type="scientific">Arachnia propionica</name>
    <dbReference type="NCBI Taxonomy" id="1750"/>
    <lineage>
        <taxon>Bacteria</taxon>
        <taxon>Bacillati</taxon>
        <taxon>Actinomycetota</taxon>
        <taxon>Actinomycetes</taxon>
        <taxon>Propionibacteriales</taxon>
        <taxon>Propionibacteriaceae</taxon>
        <taxon>Arachnia</taxon>
    </lineage>
</organism>
<dbReference type="Gene3D" id="2.130.10.10">
    <property type="entry name" value="YVTN repeat-like/Quinoprotein amine dehydrogenase"/>
    <property type="match status" value="1"/>
</dbReference>
<accession>A0A3P1T4D3</accession>
<proteinExistence type="predicted"/>
<dbReference type="Proteomes" id="UP000280819">
    <property type="component" value="Unassembled WGS sequence"/>
</dbReference>
<comment type="caution">
    <text evidence="1">The sequence shown here is derived from an EMBL/GenBank/DDBJ whole genome shotgun (WGS) entry which is preliminary data.</text>
</comment>
<dbReference type="EMBL" id="RQZG01000013">
    <property type="protein sequence ID" value="RRD04158.1"/>
    <property type="molecule type" value="Genomic_DNA"/>
</dbReference>
<gene>
    <name evidence="1" type="ORF">EII34_11160</name>
</gene>
<dbReference type="SUPFAM" id="SSF50978">
    <property type="entry name" value="WD40 repeat-like"/>
    <property type="match status" value="1"/>
</dbReference>
<name>A0A3P1T4D3_9ACTN</name>
<reference evidence="1 2" key="1">
    <citation type="submission" date="2018-11" db="EMBL/GenBank/DDBJ databases">
        <title>Genomes From Bacteria Associated with the Canine Oral Cavity: a Test Case for Automated Genome-Based Taxonomic Assignment.</title>
        <authorList>
            <person name="Coil D.A."/>
            <person name="Jospin G."/>
            <person name="Darling A.E."/>
            <person name="Wallis C."/>
            <person name="Davis I.J."/>
            <person name="Harris S."/>
            <person name="Eisen J.A."/>
            <person name="Holcombe L.J."/>
            <person name="O'Flynn C."/>
        </authorList>
    </citation>
    <scope>NUCLEOTIDE SEQUENCE [LARGE SCALE GENOMIC DNA]</scope>
    <source>
        <strain evidence="1 2">OH887_COT-365</strain>
    </source>
</reference>